<dbReference type="PANTHER" id="PTHR12867:SF6">
    <property type="entry name" value="N-ACETYLGLUCOSAMINYLDIPHOSPHODOLICHOL N-ACETYLGLUCOSAMINYLTRANSFERASE"/>
    <property type="match status" value="1"/>
</dbReference>
<evidence type="ECO:0000256" key="1">
    <source>
        <dbReference type="ARBA" id="ARBA00004240"/>
    </source>
</evidence>
<keyword evidence="7" id="KW-0256">Endoplasmic reticulum</keyword>
<dbReference type="GO" id="GO:0004577">
    <property type="term" value="F:N-acetylglucosaminyldiphosphodolichol N-acetylglucosaminyltransferase activity"/>
    <property type="evidence" value="ECO:0007669"/>
    <property type="project" value="UniProtKB-EC"/>
</dbReference>
<dbReference type="GO" id="GO:0005783">
    <property type="term" value="C:endoplasmic reticulum"/>
    <property type="evidence" value="ECO:0007669"/>
    <property type="project" value="UniProtKB-SubCell"/>
</dbReference>
<accession>U5EKE7</accession>
<reference evidence="9" key="1">
    <citation type="journal article" date="2014" name="Insect Biochem. Mol. Biol.">
        <title>An insight into the sialome of the frog biting fly, Corethrella appendiculata.</title>
        <authorList>
            <person name="Ribeiro J.M.C."/>
            <person name="Chagas A.C."/>
            <person name="Pham V.M."/>
            <person name="Lounibos L.P."/>
            <person name="Calvo E."/>
        </authorList>
    </citation>
    <scope>NUCLEOTIDE SEQUENCE</scope>
    <source>
        <tissue evidence="9">Salivary glands</tissue>
    </source>
</reference>
<evidence type="ECO:0000259" key="8">
    <source>
        <dbReference type="Pfam" id="PF04101"/>
    </source>
</evidence>
<organism evidence="9">
    <name type="scientific">Corethrella appendiculata</name>
    <dbReference type="NCBI Taxonomy" id="1370023"/>
    <lineage>
        <taxon>Eukaryota</taxon>
        <taxon>Metazoa</taxon>
        <taxon>Ecdysozoa</taxon>
        <taxon>Arthropoda</taxon>
        <taxon>Hexapoda</taxon>
        <taxon>Insecta</taxon>
        <taxon>Pterygota</taxon>
        <taxon>Neoptera</taxon>
        <taxon>Endopterygota</taxon>
        <taxon>Diptera</taxon>
        <taxon>Nematocera</taxon>
        <taxon>Culicoidea</taxon>
        <taxon>Chaoboridae</taxon>
        <taxon>Corethrella</taxon>
    </lineage>
</organism>
<keyword evidence="5" id="KW-0328">Glycosyltransferase</keyword>
<dbReference type="Gene3D" id="3.40.50.2000">
    <property type="entry name" value="Glycogen Phosphorylase B"/>
    <property type="match status" value="1"/>
</dbReference>
<evidence type="ECO:0000256" key="5">
    <source>
        <dbReference type="ARBA" id="ARBA00022676"/>
    </source>
</evidence>
<dbReference type="PANTHER" id="PTHR12867">
    <property type="entry name" value="GLYCOSYL TRANSFERASE-RELATED"/>
    <property type="match status" value="1"/>
</dbReference>
<evidence type="ECO:0000256" key="6">
    <source>
        <dbReference type="ARBA" id="ARBA00022679"/>
    </source>
</evidence>
<evidence type="ECO:0000256" key="4">
    <source>
        <dbReference type="ARBA" id="ARBA00017468"/>
    </source>
</evidence>
<evidence type="ECO:0000256" key="2">
    <source>
        <dbReference type="ARBA" id="ARBA00006962"/>
    </source>
</evidence>
<feature type="non-terminal residue" evidence="9">
    <location>
        <position position="1"/>
    </location>
</feature>
<dbReference type="Pfam" id="PF04101">
    <property type="entry name" value="Glyco_tran_28_C"/>
    <property type="match status" value="1"/>
</dbReference>
<dbReference type="InterPro" id="IPR039042">
    <property type="entry name" value="Alg13-like"/>
</dbReference>
<dbReference type="EMBL" id="GANO01001838">
    <property type="protein sequence ID" value="JAB58033.1"/>
    <property type="molecule type" value="mRNA"/>
</dbReference>
<dbReference type="SUPFAM" id="SSF53756">
    <property type="entry name" value="UDP-Glycosyltransferase/glycogen phosphorylase"/>
    <property type="match status" value="1"/>
</dbReference>
<sequence length="165" mass="19055">FENIFITVGTTQFNRLMEKLSEDNFYYVLKKLGCKQLTIQFGGTGSEPKFNKILFHDIKLNVFDLKNNILDEIRESNLVISHAGAGSCIEILNLEIPLIVCVNDELMDNHQVELAQQLEDEKYLKSCNVHTLEETLLTFDPKLLKKYEPGNVQEFVKYLDFIMGF</sequence>
<dbReference type="EC" id="2.4.1.141" evidence="3"/>
<name>U5EKE7_9DIPT</name>
<dbReference type="InterPro" id="IPR007235">
    <property type="entry name" value="Glyco_trans_28_C"/>
</dbReference>
<evidence type="ECO:0000256" key="3">
    <source>
        <dbReference type="ARBA" id="ARBA00012614"/>
    </source>
</evidence>
<evidence type="ECO:0000313" key="9">
    <source>
        <dbReference type="EMBL" id="JAB58033.1"/>
    </source>
</evidence>
<evidence type="ECO:0000256" key="7">
    <source>
        <dbReference type="ARBA" id="ARBA00022824"/>
    </source>
</evidence>
<comment type="subcellular location">
    <subcellularLocation>
        <location evidence="1">Endoplasmic reticulum</location>
    </subcellularLocation>
</comment>
<keyword evidence="6 9" id="KW-0808">Transferase</keyword>
<comment type="similarity">
    <text evidence="2">Belongs to the glycosyltransferase 28 family.</text>
</comment>
<feature type="domain" description="Glycosyl transferase family 28 C-terminal" evidence="8">
    <location>
        <begin position="4"/>
        <end position="149"/>
    </location>
</feature>
<dbReference type="GO" id="GO:0006488">
    <property type="term" value="P:dolichol-linked oligosaccharide biosynthetic process"/>
    <property type="evidence" value="ECO:0007669"/>
    <property type="project" value="InterPro"/>
</dbReference>
<proteinExistence type="evidence at transcript level"/>
<protein>
    <recommendedName>
        <fullName evidence="4">UDP-N-acetylglucosamine transferase subunit ALG13</fullName>
        <ecNumber evidence="3">2.4.1.141</ecNumber>
    </recommendedName>
</protein>
<dbReference type="AlphaFoldDB" id="U5EKE7"/>